<dbReference type="PANTHER" id="PTHR45228:SF5">
    <property type="entry name" value="CYCLIC DI-GMP PHOSPHODIESTERASE VC_1348-RELATED"/>
    <property type="match status" value="1"/>
</dbReference>
<keyword evidence="1 5" id="KW-0597">Phosphoprotein</keyword>
<gene>
    <name evidence="8" type="ORF">ENW50_00440</name>
</gene>
<dbReference type="SMART" id="SM00448">
    <property type="entry name" value="REC"/>
    <property type="match status" value="1"/>
</dbReference>
<keyword evidence="3" id="KW-0805">Transcription regulation</keyword>
<dbReference type="SMART" id="SM00471">
    <property type="entry name" value="HDc"/>
    <property type="match status" value="1"/>
</dbReference>
<dbReference type="InterPro" id="IPR001789">
    <property type="entry name" value="Sig_transdc_resp-reg_receiver"/>
</dbReference>
<dbReference type="InterPro" id="IPR003607">
    <property type="entry name" value="HD/PDEase_dom"/>
</dbReference>
<accession>A0A7V5CS57</accession>
<dbReference type="InterPro" id="IPR011006">
    <property type="entry name" value="CheY-like_superfamily"/>
</dbReference>
<evidence type="ECO:0000259" key="6">
    <source>
        <dbReference type="PROSITE" id="PS50110"/>
    </source>
</evidence>
<evidence type="ECO:0000313" key="8">
    <source>
        <dbReference type="EMBL" id="HGY93149.1"/>
    </source>
</evidence>
<dbReference type="NCBIfam" id="TIGR00277">
    <property type="entry name" value="HDIG"/>
    <property type="match status" value="1"/>
</dbReference>
<reference evidence="8" key="1">
    <citation type="journal article" date="2020" name="mSystems">
        <title>Genome- and Community-Level Interaction Insights into Carbon Utilization and Element Cycling Functions of Hydrothermarchaeota in Hydrothermal Sediment.</title>
        <authorList>
            <person name="Zhou Z."/>
            <person name="Liu Y."/>
            <person name="Xu W."/>
            <person name="Pan J."/>
            <person name="Luo Z.H."/>
            <person name="Li M."/>
        </authorList>
    </citation>
    <scope>NUCLEOTIDE SEQUENCE [LARGE SCALE GENOMIC DNA]</scope>
    <source>
        <strain evidence="8">SpSt-855</strain>
    </source>
</reference>
<sequence>MASGRILVVDDEPYIRAVIATMLEKSNYLPVLAANGQEALEHLEQDAPYDVVLSDIMMNGMDGIGLLEKLREVHPDTPMIMVTAMHDVSIAISAMRKGAYDYLLKPFAKEQLLATVGRALDYRRLVQQNSMYRQNLEELVSARTEMLRQAMTDLERSYDITLEALGDALDLKDAETEGHSKRVTAYTIALARHMGVSAQEMRTVARGAFLHDIGKMAIPDTILLKPGRLNPEEQAIMREHCARGYQILRKIPFLREAAEIVYSHQEHYDGSGYPRGLRGDQIPLGARIFAVADTLDAITSDRPYRRANSFDSARSEIRRCAGTQFDPAVVEVFLKIPDQIWRDLQAEISRQTRFSPLFFMGEGSDLALPT</sequence>
<proteinExistence type="predicted"/>
<evidence type="ECO:0000256" key="1">
    <source>
        <dbReference type="ARBA" id="ARBA00022553"/>
    </source>
</evidence>
<dbReference type="InterPro" id="IPR006675">
    <property type="entry name" value="HDIG_dom"/>
</dbReference>
<feature type="domain" description="HD-GYP" evidence="7">
    <location>
        <begin position="154"/>
        <end position="349"/>
    </location>
</feature>
<dbReference type="InterPro" id="IPR052020">
    <property type="entry name" value="Cyclic_di-GMP/3'3'-cGAMP_PDE"/>
</dbReference>
<keyword evidence="4" id="KW-0804">Transcription</keyword>
<feature type="domain" description="Response regulatory" evidence="6">
    <location>
        <begin position="5"/>
        <end position="120"/>
    </location>
</feature>
<dbReference type="Pfam" id="PF13487">
    <property type="entry name" value="HD_5"/>
    <property type="match status" value="1"/>
</dbReference>
<dbReference type="InterPro" id="IPR037522">
    <property type="entry name" value="HD_GYP_dom"/>
</dbReference>
<dbReference type="PANTHER" id="PTHR45228">
    <property type="entry name" value="CYCLIC DI-GMP PHOSPHODIESTERASE TM_0186-RELATED"/>
    <property type="match status" value="1"/>
</dbReference>
<dbReference type="Pfam" id="PF00072">
    <property type="entry name" value="Response_reg"/>
    <property type="match status" value="1"/>
</dbReference>
<keyword evidence="2" id="KW-0902">Two-component regulatory system</keyword>
<protein>
    <submittedName>
        <fullName evidence="8">Response regulator</fullName>
    </submittedName>
</protein>
<evidence type="ECO:0000259" key="7">
    <source>
        <dbReference type="PROSITE" id="PS51832"/>
    </source>
</evidence>
<dbReference type="GO" id="GO:0000160">
    <property type="term" value="P:phosphorelay signal transduction system"/>
    <property type="evidence" value="ECO:0007669"/>
    <property type="project" value="UniProtKB-KW"/>
</dbReference>
<feature type="modified residue" description="4-aspartylphosphate" evidence="5">
    <location>
        <position position="55"/>
    </location>
</feature>
<dbReference type="Gene3D" id="3.40.50.2300">
    <property type="match status" value="1"/>
</dbReference>
<dbReference type="PROSITE" id="PS51832">
    <property type="entry name" value="HD_GYP"/>
    <property type="match status" value="1"/>
</dbReference>
<dbReference type="CDD" id="cd00077">
    <property type="entry name" value="HDc"/>
    <property type="match status" value="1"/>
</dbReference>
<evidence type="ECO:0000256" key="3">
    <source>
        <dbReference type="ARBA" id="ARBA00023015"/>
    </source>
</evidence>
<evidence type="ECO:0000256" key="4">
    <source>
        <dbReference type="ARBA" id="ARBA00023163"/>
    </source>
</evidence>
<dbReference type="EMBL" id="DTKL01000006">
    <property type="protein sequence ID" value="HGY93149.1"/>
    <property type="molecule type" value="Genomic_DNA"/>
</dbReference>
<dbReference type="SUPFAM" id="SSF52172">
    <property type="entry name" value="CheY-like"/>
    <property type="match status" value="1"/>
</dbReference>
<dbReference type="PROSITE" id="PS50110">
    <property type="entry name" value="RESPONSE_REGULATORY"/>
    <property type="match status" value="1"/>
</dbReference>
<organism evidence="8">
    <name type="scientific">Acidobacterium capsulatum</name>
    <dbReference type="NCBI Taxonomy" id="33075"/>
    <lineage>
        <taxon>Bacteria</taxon>
        <taxon>Pseudomonadati</taxon>
        <taxon>Acidobacteriota</taxon>
        <taxon>Terriglobia</taxon>
        <taxon>Terriglobales</taxon>
        <taxon>Acidobacteriaceae</taxon>
        <taxon>Acidobacterium</taxon>
    </lineage>
</organism>
<dbReference type="SUPFAM" id="SSF109604">
    <property type="entry name" value="HD-domain/PDEase-like"/>
    <property type="match status" value="1"/>
</dbReference>
<evidence type="ECO:0000256" key="5">
    <source>
        <dbReference type="PROSITE-ProRule" id="PRU00169"/>
    </source>
</evidence>
<dbReference type="FunFam" id="3.40.50.2300:FF:000018">
    <property type="entry name" value="DNA-binding transcriptional regulator NtrC"/>
    <property type="match status" value="1"/>
</dbReference>
<comment type="caution">
    <text evidence="8">The sequence shown here is derived from an EMBL/GenBank/DDBJ whole genome shotgun (WGS) entry which is preliminary data.</text>
</comment>
<dbReference type="AlphaFoldDB" id="A0A7V5CS57"/>
<dbReference type="Gene3D" id="1.10.3210.10">
    <property type="entry name" value="Hypothetical protein af1432"/>
    <property type="match status" value="1"/>
</dbReference>
<evidence type="ECO:0000256" key="2">
    <source>
        <dbReference type="ARBA" id="ARBA00023012"/>
    </source>
</evidence>
<name>A0A7V5CS57_9BACT</name>